<dbReference type="SMART" id="SM00382">
    <property type="entry name" value="AAA"/>
    <property type="match status" value="2"/>
</dbReference>
<dbReference type="PANTHER" id="PTHR19211:SF6">
    <property type="entry name" value="BLL7188 PROTEIN"/>
    <property type="match status" value="1"/>
</dbReference>
<dbReference type="Pfam" id="PF00005">
    <property type="entry name" value="ABC_tran"/>
    <property type="match status" value="2"/>
</dbReference>
<evidence type="ECO:0000313" key="7">
    <source>
        <dbReference type="Proteomes" id="UP001589814"/>
    </source>
</evidence>
<dbReference type="InterPro" id="IPR003439">
    <property type="entry name" value="ABC_transporter-like_ATP-bd"/>
</dbReference>
<dbReference type="EMBL" id="JBHLVX010000009">
    <property type="protein sequence ID" value="MFC0266784.1"/>
    <property type="molecule type" value="Genomic_DNA"/>
</dbReference>
<dbReference type="InterPro" id="IPR027417">
    <property type="entry name" value="P-loop_NTPase"/>
</dbReference>
<evidence type="ECO:0000259" key="5">
    <source>
        <dbReference type="PROSITE" id="PS50893"/>
    </source>
</evidence>
<comment type="caution">
    <text evidence="6">The sequence shown here is derived from an EMBL/GenBank/DDBJ whole genome shotgun (WGS) entry which is preliminary data.</text>
</comment>
<dbReference type="GO" id="GO:0005524">
    <property type="term" value="F:ATP binding"/>
    <property type="evidence" value="ECO:0007669"/>
    <property type="project" value="UniProtKB-KW"/>
</dbReference>
<keyword evidence="2" id="KW-0547">Nucleotide-binding</keyword>
<keyword evidence="7" id="KW-1185">Reference proteome</keyword>
<evidence type="ECO:0000256" key="2">
    <source>
        <dbReference type="ARBA" id="ARBA00022741"/>
    </source>
</evidence>
<proteinExistence type="predicted"/>
<dbReference type="PROSITE" id="PS50893">
    <property type="entry name" value="ABC_TRANSPORTER_2"/>
    <property type="match status" value="2"/>
</dbReference>
<dbReference type="SUPFAM" id="SSF52540">
    <property type="entry name" value="P-loop containing nucleoside triphosphate hydrolases"/>
    <property type="match status" value="2"/>
</dbReference>
<evidence type="ECO:0000256" key="3">
    <source>
        <dbReference type="ARBA" id="ARBA00022840"/>
    </source>
</evidence>
<accession>A0ABV6G0D7</accession>
<feature type="region of interest" description="Disordered" evidence="4">
    <location>
        <begin position="234"/>
        <end position="316"/>
    </location>
</feature>
<reference evidence="6 7" key="1">
    <citation type="submission" date="2024-09" db="EMBL/GenBank/DDBJ databases">
        <authorList>
            <person name="Sun Q."/>
            <person name="Mori K."/>
        </authorList>
    </citation>
    <scope>NUCLEOTIDE SEQUENCE [LARGE SCALE GENOMIC DNA]</scope>
    <source>
        <strain evidence="6 7">CCM 7415</strain>
    </source>
</reference>
<sequence>MTNPFITLEEIACVLPDGRTLFRELGEHFDTRATGLVGRNGMGKTVLARIMAGQIAPTSGHCRRSGEVHYLAQQVARPAHGSLARLIGVDTTLDALTRIEAGSTASHDFDLAGDNWDLRQRLQHALERHGLGHLDPDRPIAALSGGEAMRAALIGAELSRADFLILDEPTNHLDRESRQALIEWLGRWPYGLVVVSHDRRLLDSMTNIVELSSSGLQRYGGHHGFYAACRQQERHNALKRPENAKRERAKTEKSLQQQRERQQRRQARGQRQGKHANQAKILLDGQKERSGATAGRLQQRQQEARQKAADDVDQARQQIKSEAGIRVHDSGMSPPARSVIVSLEAVTLPFPEDAENSLDLRLAGQQRLGVVGPNGCGKSTLLRVLAGELQPASGQCRLPAHSAYLDQSLRQLDATRSVLDQLREVSPEAAAGELRMRLAQLDLDADRITRPGGLLSGGERLKAALACVLYAQPPAPLLLLDEPGNHLDLASLEALETMLRGYRGALVVVSHDDAFLDNLELTDRLSATGQGWRLEPW</sequence>
<dbReference type="RefSeq" id="WP_019951906.1">
    <property type="nucleotide sequence ID" value="NZ_JBHLVX010000009.1"/>
</dbReference>
<organism evidence="6 7">
    <name type="scientific">Kushneria aurantia</name>
    <dbReference type="NCBI Taxonomy" id="504092"/>
    <lineage>
        <taxon>Bacteria</taxon>
        <taxon>Pseudomonadati</taxon>
        <taxon>Pseudomonadota</taxon>
        <taxon>Gammaproteobacteria</taxon>
        <taxon>Oceanospirillales</taxon>
        <taxon>Halomonadaceae</taxon>
        <taxon>Kushneria</taxon>
    </lineage>
</organism>
<name>A0ABV6G0D7_9GAMM</name>
<dbReference type="InterPro" id="IPR003593">
    <property type="entry name" value="AAA+_ATPase"/>
</dbReference>
<feature type="compositionally biased region" description="Basic and acidic residues" evidence="4">
    <location>
        <begin position="302"/>
        <end position="314"/>
    </location>
</feature>
<protein>
    <submittedName>
        <fullName evidence="6">ABC-F family ATP-binding cassette domain-containing protein</fullName>
    </submittedName>
</protein>
<dbReference type="Proteomes" id="UP001589814">
    <property type="component" value="Unassembled WGS sequence"/>
</dbReference>
<feature type="domain" description="ABC transporter" evidence="5">
    <location>
        <begin position="6"/>
        <end position="238"/>
    </location>
</feature>
<dbReference type="Gene3D" id="3.40.50.300">
    <property type="entry name" value="P-loop containing nucleotide triphosphate hydrolases"/>
    <property type="match status" value="2"/>
</dbReference>
<keyword evidence="1" id="KW-0677">Repeat</keyword>
<evidence type="ECO:0000256" key="4">
    <source>
        <dbReference type="SAM" id="MobiDB-lite"/>
    </source>
</evidence>
<dbReference type="CDD" id="cd03221">
    <property type="entry name" value="ABCF_EF-3"/>
    <property type="match status" value="1"/>
</dbReference>
<keyword evidence="3 6" id="KW-0067">ATP-binding</keyword>
<dbReference type="PANTHER" id="PTHR19211">
    <property type="entry name" value="ATP-BINDING TRANSPORT PROTEIN-RELATED"/>
    <property type="match status" value="1"/>
</dbReference>
<dbReference type="InterPro" id="IPR050611">
    <property type="entry name" value="ABCF"/>
</dbReference>
<feature type="compositionally biased region" description="Basic and acidic residues" evidence="4">
    <location>
        <begin position="234"/>
        <end position="263"/>
    </location>
</feature>
<evidence type="ECO:0000256" key="1">
    <source>
        <dbReference type="ARBA" id="ARBA00022737"/>
    </source>
</evidence>
<gene>
    <name evidence="6" type="ORF">ACFFHW_02035</name>
</gene>
<feature type="compositionally biased region" description="Basic residues" evidence="4">
    <location>
        <begin position="264"/>
        <end position="274"/>
    </location>
</feature>
<feature type="domain" description="ABC transporter" evidence="5">
    <location>
        <begin position="325"/>
        <end position="537"/>
    </location>
</feature>
<evidence type="ECO:0000313" key="6">
    <source>
        <dbReference type="EMBL" id="MFC0266784.1"/>
    </source>
</evidence>